<proteinExistence type="predicted"/>
<reference evidence="2 3" key="1">
    <citation type="submission" date="2024-04" db="EMBL/GenBank/DDBJ databases">
        <title>Flavobacterium sp. DGU11 16S ribosomal RNA gene Genome sequencing and assembly.</title>
        <authorList>
            <person name="Park S."/>
        </authorList>
    </citation>
    <scope>NUCLEOTIDE SEQUENCE [LARGE SCALE GENOMIC DNA]</scope>
    <source>
        <strain evidence="2 3">DGU11</strain>
    </source>
</reference>
<feature type="chain" id="PRO_5046946151" description="Lipoprotein" evidence="1">
    <location>
        <begin position="22"/>
        <end position="347"/>
    </location>
</feature>
<dbReference type="EMBL" id="JBBYHR010000006">
    <property type="protein sequence ID" value="MEL1245090.1"/>
    <property type="molecule type" value="Genomic_DNA"/>
</dbReference>
<dbReference type="RefSeq" id="WP_341697402.1">
    <property type="nucleotide sequence ID" value="NZ_JBBYHR010000006.1"/>
</dbReference>
<keyword evidence="3" id="KW-1185">Reference proteome</keyword>
<accession>A0ABU9HY42</accession>
<protein>
    <recommendedName>
        <fullName evidence="4">Lipoprotein</fullName>
    </recommendedName>
</protein>
<evidence type="ECO:0000313" key="2">
    <source>
        <dbReference type="EMBL" id="MEL1245090.1"/>
    </source>
</evidence>
<sequence length="347" mass="40020">MKPTFLLLLAALLLISCSHNKTENVERAFYYWKNTSWSLSGKEDTLLKSVGVKKLYVKFFEVEKDDVFGSAPTAKTGFHLYEADSSITVVPVVYIRNEVFKKCTKGSLDTLAGNVDFLIAKYTNDRFHNSNDGSAMDIAEYQMDCDWTPSTKDNYFYFLKKLKALSGKKLSCTLRLYPYKYPDKMGVPPVDSAMLMCYNLIHPLDDKKKNSILDIDELESYLDTDNKYPLHLDIALPVYSWMQVFQNNKFSAILYSSTMTGKNFKKIDNLWYQAVKDTVIDEVFIRKGDRIKHEGVTKETLEEAITAIKKNVTFDKTITVSLFHLDEQQLKSYSHEEFSRIYTAFTE</sequence>
<dbReference type="Proteomes" id="UP001464555">
    <property type="component" value="Unassembled WGS sequence"/>
</dbReference>
<dbReference type="PROSITE" id="PS51257">
    <property type="entry name" value="PROKAR_LIPOPROTEIN"/>
    <property type="match status" value="1"/>
</dbReference>
<evidence type="ECO:0008006" key="4">
    <source>
        <dbReference type="Google" id="ProtNLM"/>
    </source>
</evidence>
<evidence type="ECO:0000313" key="3">
    <source>
        <dbReference type="Proteomes" id="UP001464555"/>
    </source>
</evidence>
<name>A0ABU9HY42_9FLAO</name>
<gene>
    <name evidence="2" type="ORF">AAEO56_12500</name>
</gene>
<evidence type="ECO:0000256" key="1">
    <source>
        <dbReference type="SAM" id="SignalP"/>
    </source>
</evidence>
<comment type="caution">
    <text evidence="2">The sequence shown here is derived from an EMBL/GenBank/DDBJ whole genome shotgun (WGS) entry which is preliminary data.</text>
</comment>
<keyword evidence="1" id="KW-0732">Signal</keyword>
<feature type="signal peptide" evidence="1">
    <location>
        <begin position="1"/>
        <end position="21"/>
    </location>
</feature>
<organism evidence="2 3">
    <name type="scientific">Flavobacterium arundinis</name>
    <dbReference type="NCBI Taxonomy" id="3139143"/>
    <lineage>
        <taxon>Bacteria</taxon>
        <taxon>Pseudomonadati</taxon>
        <taxon>Bacteroidota</taxon>
        <taxon>Flavobacteriia</taxon>
        <taxon>Flavobacteriales</taxon>
        <taxon>Flavobacteriaceae</taxon>
        <taxon>Flavobacterium</taxon>
    </lineage>
</organism>